<feature type="region of interest" description="Disordered" evidence="1">
    <location>
        <begin position="182"/>
        <end position="202"/>
    </location>
</feature>
<gene>
    <name evidence="2" type="ORF">QTO34_008097</name>
</gene>
<proteinExistence type="predicted"/>
<name>A0AA40I9M3_CNENI</name>
<organism evidence="2 3">
    <name type="scientific">Cnephaeus nilssonii</name>
    <name type="common">Northern bat</name>
    <name type="synonym">Eptesicus nilssonii</name>
    <dbReference type="NCBI Taxonomy" id="3371016"/>
    <lineage>
        <taxon>Eukaryota</taxon>
        <taxon>Metazoa</taxon>
        <taxon>Chordata</taxon>
        <taxon>Craniata</taxon>
        <taxon>Vertebrata</taxon>
        <taxon>Euteleostomi</taxon>
        <taxon>Mammalia</taxon>
        <taxon>Eutheria</taxon>
        <taxon>Laurasiatheria</taxon>
        <taxon>Chiroptera</taxon>
        <taxon>Yangochiroptera</taxon>
        <taxon>Vespertilionidae</taxon>
        <taxon>Cnephaeus</taxon>
    </lineage>
</organism>
<keyword evidence="3" id="KW-1185">Reference proteome</keyword>
<comment type="caution">
    <text evidence="2">The sequence shown here is derived from an EMBL/GenBank/DDBJ whole genome shotgun (WGS) entry which is preliminary data.</text>
</comment>
<evidence type="ECO:0000256" key="1">
    <source>
        <dbReference type="SAM" id="MobiDB-lite"/>
    </source>
</evidence>
<feature type="region of interest" description="Disordered" evidence="1">
    <location>
        <begin position="98"/>
        <end position="119"/>
    </location>
</feature>
<evidence type="ECO:0000313" key="3">
    <source>
        <dbReference type="Proteomes" id="UP001177744"/>
    </source>
</evidence>
<evidence type="ECO:0000313" key="2">
    <source>
        <dbReference type="EMBL" id="KAK1345634.1"/>
    </source>
</evidence>
<dbReference type="Proteomes" id="UP001177744">
    <property type="component" value="Unassembled WGS sequence"/>
</dbReference>
<feature type="compositionally biased region" description="Basic and acidic residues" evidence="1">
    <location>
        <begin position="1"/>
        <end position="24"/>
    </location>
</feature>
<accession>A0AA40I9M3</accession>
<reference evidence="2" key="1">
    <citation type="submission" date="2023-06" db="EMBL/GenBank/DDBJ databases">
        <title>Reference genome for the Northern bat (Eptesicus nilssonii), a most northern bat species.</title>
        <authorList>
            <person name="Laine V.N."/>
            <person name="Pulliainen A.T."/>
            <person name="Lilley T.M."/>
        </authorList>
    </citation>
    <scope>NUCLEOTIDE SEQUENCE</scope>
    <source>
        <strain evidence="2">BLF_Eptnil</strain>
        <tissue evidence="2">Kidney</tissue>
    </source>
</reference>
<feature type="region of interest" description="Disordered" evidence="1">
    <location>
        <begin position="1"/>
        <end position="27"/>
    </location>
</feature>
<feature type="region of interest" description="Disordered" evidence="1">
    <location>
        <begin position="423"/>
        <end position="456"/>
    </location>
</feature>
<feature type="region of interest" description="Disordered" evidence="1">
    <location>
        <begin position="351"/>
        <end position="384"/>
    </location>
</feature>
<dbReference type="EMBL" id="JAULJE010000002">
    <property type="protein sequence ID" value="KAK1345634.1"/>
    <property type="molecule type" value="Genomic_DNA"/>
</dbReference>
<sequence length="456" mass="49111">MKIPLPKDSRGECWGRRGKDETRTPRRLLSSQCLSGCSGLGGGEGGARAARRNRALGSEHCQSPAQSSARSQFPWRLVGCSAGRPQGSLLPKSLRESPAEFRLQSRGNQAPGGAHPRRRGVTPARLSWLVLPALRALRGECREAALILPCWALRLCCWSCCPTAWGQGQPSRSDLHWDPFRKGAHSRGGRGAGRGDAFRLADAGARPHPPAFGLRGVSGHLRDVQVPGENSEVSACRLSASSHLRGLQGEPGVAQRQLLQSWRNPGGTPGPPYCSSSWRQNYPTSCTVIVLFTGRLTVRPPFISFAFFISITQCRCHFPLRSFHSPWFQRGPSRLGWNACLVTMATKQAFHQATHAARSQQPPPPHTHTHPRRPGTEDSGGAEKTGRCHLVAMGATIFLGVLTLGALHQAQVSGPEAERRLAQHPVRHPKPTAAQARANSGRGAAEGGGAAWTISG</sequence>
<dbReference type="AlphaFoldDB" id="A0AA40I9M3"/>
<protein>
    <submittedName>
        <fullName evidence="2">Uncharacterized protein</fullName>
    </submittedName>
</protein>